<dbReference type="Proteomes" id="UP001358586">
    <property type="component" value="Chromosome 13"/>
</dbReference>
<name>A0ABR0MD28_GOSAR</name>
<reference evidence="1 2" key="1">
    <citation type="submission" date="2023-03" db="EMBL/GenBank/DDBJ databases">
        <title>WGS of Gossypium arboreum.</title>
        <authorList>
            <person name="Yu D."/>
        </authorList>
    </citation>
    <scope>NUCLEOTIDE SEQUENCE [LARGE SCALE GENOMIC DNA]</scope>
    <source>
        <tissue evidence="1">Leaf</tissue>
    </source>
</reference>
<organism evidence="1 2">
    <name type="scientific">Gossypium arboreum</name>
    <name type="common">Tree cotton</name>
    <name type="synonym">Gossypium nanking</name>
    <dbReference type="NCBI Taxonomy" id="29729"/>
    <lineage>
        <taxon>Eukaryota</taxon>
        <taxon>Viridiplantae</taxon>
        <taxon>Streptophyta</taxon>
        <taxon>Embryophyta</taxon>
        <taxon>Tracheophyta</taxon>
        <taxon>Spermatophyta</taxon>
        <taxon>Magnoliopsida</taxon>
        <taxon>eudicotyledons</taxon>
        <taxon>Gunneridae</taxon>
        <taxon>Pentapetalae</taxon>
        <taxon>rosids</taxon>
        <taxon>malvids</taxon>
        <taxon>Malvales</taxon>
        <taxon>Malvaceae</taxon>
        <taxon>Malvoideae</taxon>
        <taxon>Gossypium</taxon>
    </lineage>
</organism>
<accession>A0ABR0MD28</accession>
<evidence type="ECO:0000313" key="1">
    <source>
        <dbReference type="EMBL" id="KAK5771056.1"/>
    </source>
</evidence>
<evidence type="ECO:0000313" key="2">
    <source>
        <dbReference type="Proteomes" id="UP001358586"/>
    </source>
</evidence>
<dbReference type="EMBL" id="JARKNE010000013">
    <property type="protein sequence ID" value="KAK5771056.1"/>
    <property type="molecule type" value="Genomic_DNA"/>
</dbReference>
<gene>
    <name evidence="1" type="ORF">PVK06_047230</name>
</gene>
<sequence>MRSGIVIHNNLRAFMTDVDPDVVLAREFSKYPNIVPAHLLDEESEAGELFVGQQFDVKKDCLHAIKQYNLKLSVDYKATKLMQYLYVGECWKALSGCNWHVRL</sequence>
<protein>
    <submittedName>
        <fullName evidence="1">Uncharacterized protein</fullName>
    </submittedName>
</protein>
<comment type="caution">
    <text evidence="1">The sequence shown here is derived from an EMBL/GenBank/DDBJ whole genome shotgun (WGS) entry which is preliminary data.</text>
</comment>
<proteinExistence type="predicted"/>
<keyword evidence="2" id="KW-1185">Reference proteome</keyword>